<organism evidence="2">
    <name type="scientific">Cacopsylla melanoneura</name>
    <dbReference type="NCBI Taxonomy" id="428564"/>
    <lineage>
        <taxon>Eukaryota</taxon>
        <taxon>Metazoa</taxon>
        <taxon>Ecdysozoa</taxon>
        <taxon>Arthropoda</taxon>
        <taxon>Hexapoda</taxon>
        <taxon>Insecta</taxon>
        <taxon>Pterygota</taxon>
        <taxon>Neoptera</taxon>
        <taxon>Paraneoptera</taxon>
        <taxon>Hemiptera</taxon>
        <taxon>Sternorrhyncha</taxon>
        <taxon>Psylloidea</taxon>
        <taxon>Psyllidae</taxon>
        <taxon>Psyllinae</taxon>
        <taxon>Cacopsylla</taxon>
    </lineage>
</organism>
<evidence type="ECO:0000256" key="1">
    <source>
        <dbReference type="SAM" id="MobiDB-lite"/>
    </source>
</evidence>
<feature type="region of interest" description="Disordered" evidence="1">
    <location>
        <begin position="195"/>
        <end position="307"/>
    </location>
</feature>
<feature type="compositionally biased region" description="Polar residues" evidence="1">
    <location>
        <begin position="1"/>
        <end position="22"/>
    </location>
</feature>
<name>A0A8D8TQ63_9HEMI</name>
<dbReference type="AlphaFoldDB" id="A0A8D8TQ63"/>
<feature type="compositionally biased region" description="Low complexity" evidence="1">
    <location>
        <begin position="225"/>
        <end position="251"/>
    </location>
</feature>
<feature type="compositionally biased region" description="Gly residues" evidence="1">
    <location>
        <begin position="284"/>
        <end position="299"/>
    </location>
</feature>
<dbReference type="EMBL" id="HBUF01308596">
    <property type="protein sequence ID" value="CAG6692708.1"/>
    <property type="molecule type" value="Transcribed_RNA"/>
</dbReference>
<protein>
    <submittedName>
        <fullName evidence="2">Uncharacterized protein</fullName>
    </submittedName>
</protein>
<feature type="region of interest" description="Disordered" evidence="1">
    <location>
        <begin position="1"/>
        <end position="169"/>
    </location>
</feature>
<feature type="compositionally biased region" description="Basic and acidic residues" evidence="1">
    <location>
        <begin position="97"/>
        <end position="110"/>
    </location>
</feature>
<evidence type="ECO:0000313" key="2">
    <source>
        <dbReference type="EMBL" id="CAG6692710.1"/>
    </source>
</evidence>
<feature type="compositionally biased region" description="Basic and acidic residues" evidence="1">
    <location>
        <begin position="142"/>
        <end position="152"/>
    </location>
</feature>
<feature type="compositionally biased region" description="Polar residues" evidence="1">
    <location>
        <begin position="59"/>
        <end position="71"/>
    </location>
</feature>
<proteinExistence type="predicted"/>
<accession>A0A8D8TQ63</accession>
<feature type="compositionally biased region" description="Low complexity" evidence="1">
    <location>
        <begin position="122"/>
        <end position="135"/>
    </location>
</feature>
<feature type="compositionally biased region" description="Basic and acidic residues" evidence="1">
    <location>
        <begin position="78"/>
        <end position="88"/>
    </location>
</feature>
<feature type="compositionally biased region" description="Low complexity" evidence="1">
    <location>
        <begin position="23"/>
        <end position="32"/>
    </location>
</feature>
<dbReference type="EMBL" id="HBUF01308598">
    <property type="protein sequence ID" value="CAG6692710.1"/>
    <property type="molecule type" value="Transcribed_RNA"/>
</dbReference>
<dbReference type="EMBL" id="HBUF01308599">
    <property type="protein sequence ID" value="CAG6692711.1"/>
    <property type="molecule type" value="Transcribed_RNA"/>
</dbReference>
<reference evidence="2" key="1">
    <citation type="submission" date="2021-05" db="EMBL/GenBank/DDBJ databases">
        <authorList>
            <person name="Alioto T."/>
            <person name="Alioto T."/>
            <person name="Gomez Garrido J."/>
        </authorList>
    </citation>
    <scope>NUCLEOTIDE SEQUENCE</scope>
</reference>
<feature type="compositionally biased region" description="Basic and acidic residues" evidence="1">
    <location>
        <begin position="252"/>
        <end position="282"/>
    </location>
</feature>
<sequence length="307" mass="34576">MDNSSENYTPDQSLNDLDSGQDNKYSNNNNSRKNLRVQQIYTRGAGPLRKSAEPELDSKMTSTSDTTNVAETTEDNANESKRSARKPDSPLYTVKGATDREGNGYQDNREHSRHRGGRDNFSNNSQRRNQFTNNNRNKHRRDFVEQAKKSDDNSNPIIAPADTSTTAPPVINHRSEAILNQSTKSYVRNDANPTPAAVVETENTADVAPVTSSVKTNEPPRDMNRNNNNNNNYKNNKNSQYQNRRNNNNYNDHYDRGRQQNNRRGRDDRHYYEDYGGRDRHNYQGGGGGGRGGDGGGGCSDYTLYPS</sequence>